<feature type="domain" description="Right handed beta helix" evidence="1">
    <location>
        <begin position="206"/>
        <end position="382"/>
    </location>
</feature>
<keyword evidence="3" id="KW-1185">Reference proteome</keyword>
<dbReference type="InterPro" id="IPR006626">
    <property type="entry name" value="PbH1"/>
</dbReference>
<dbReference type="SMART" id="SM00710">
    <property type="entry name" value="PbH1"/>
    <property type="match status" value="6"/>
</dbReference>
<dbReference type="Proteomes" id="UP000002028">
    <property type="component" value="Chromosome"/>
</dbReference>
<proteinExistence type="predicted"/>
<gene>
    <name evidence="2" type="ordered locus">Slin_4353</name>
</gene>
<evidence type="ECO:0000313" key="2">
    <source>
        <dbReference type="EMBL" id="ADB40334.1"/>
    </source>
</evidence>
<dbReference type="SUPFAM" id="SSF51126">
    <property type="entry name" value="Pectin lyase-like"/>
    <property type="match status" value="1"/>
</dbReference>
<evidence type="ECO:0000313" key="3">
    <source>
        <dbReference type="Proteomes" id="UP000002028"/>
    </source>
</evidence>
<dbReference type="KEGG" id="sli:Slin_4353"/>
<dbReference type="AlphaFoldDB" id="D2QLP4"/>
<name>D2QLP4_SPILD</name>
<reference evidence="2 3" key="1">
    <citation type="journal article" date="2010" name="Stand. Genomic Sci.">
        <title>Complete genome sequence of Spirosoma linguale type strain (1).</title>
        <authorList>
            <person name="Lail K."/>
            <person name="Sikorski J."/>
            <person name="Saunders E."/>
            <person name="Lapidus A."/>
            <person name="Glavina Del Rio T."/>
            <person name="Copeland A."/>
            <person name="Tice H."/>
            <person name="Cheng J.-F."/>
            <person name="Lucas S."/>
            <person name="Nolan M."/>
            <person name="Bruce D."/>
            <person name="Goodwin L."/>
            <person name="Pitluck S."/>
            <person name="Ivanova N."/>
            <person name="Mavromatis K."/>
            <person name="Ovchinnikova G."/>
            <person name="Pati A."/>
            <person name="Chen A."/>
            <person name="Palaniappan K."/>
            <person name="Land M."/>
            <person name="Hauser L."/>
            <person name="Chang Y.-J."/>
            <person name="Jeffries C.D."/>
            <person name="Chain P."/>
            <person name="Brettin T."/>
            <person name="Detter J.C."/>
            <person name="Schuetze A."/>
            <person name="Rohde M."/>
            <person name="Tindall B.J."/>
            <person name="Goeker M."/>
            <person name="Bristow J."/>
            <person name="Eisen J.A."/>
            <person name="Markowitz V."/>
            <person name="Hugenholtz P."/>
            <person name="Kyrpides N.C."/>
            <person name="Klenk H.-P."/>
            <person name="Chen F."/>
        </authorList>
    </citation>
    <scope>NUCLEOTIDE SEQUENCE [LARGE SCALE GENOMIC DNA]</scope>
    <source>
        <strain evidence="3">ATCC 33905 / DSM 74 / LMG 10896 / Claus 1</strain>
    </source>
</reference>
<accession>D2QLP4</accession>
<protein>
    <recommendedName>
        <fullName evidence="1">Right handed beta helix domain-containing protein</fullName>
    </recommendedName>
</protein>
<dbReference type="Gene3D" id="2.160.20.10">
    <property type="entry name" value="Single-stranded right-handed beta-helix, Pectin lyase-like"/>
    <property type="match status" value="1"/>
</dbReference>
<dbReference type="InterPro" id="IPR011050">
    <property type="entry name" value="Pectin_lyase_fold/virulence"/>
</dbReference>
<dbReference type="InterPro" id="IPR012334">
    <property type="entry name" value="Pectin_lyas_fold"/>
</dbReference>
<evidence type="ECO:0000259" key="1">
    <source>
        <dbReference type="Pfam" id="PF13229"/>
    </source>
</evidence>
<dbReference type="eggNOG" id="COG5434">
    <property type="taxonomic scope" value="Bacteria"/>
</dbReference>
<dbReference type="EMBL" id="CP001769">
    <property type="protein sequence ID" value="ADB40334.1"/>
    <property type="molecule type" value="Genomic_DNA"/>
</dbReference>
<dbReference type="RefSeq" id="WP_012928839.1">
    <property type="nucleotide sequence ID" value="NC_013730.1"/>
</dbReference>
<organism evidence="2 3">
    <name type="scientific">Spirosoma linguale (strain ATCC 33905 / DSM 74 / LMG 10896 / Claus 1)</name>
    <dbReference type="NCBI Taxonomy" id="504472"/>
    <lineage>
        <taxon>Bacteria</taxon>
        <taxon>Pseudomonadati</taxon>
        <taxon>Bacteroidota</taxon>
        <taxon>Cytophagia</taxon>
        <taxon>Cytophagales</taxon>
        <taxon>Cytophagaceae</taxon>
        <taxon>Spirosoma</taxon>
    </lineage>
</organism>
<dbReference type="InterPro" id="IPR039448">
    <property type="entry name" value="Beta_helix"/>
</dbReference>
<sequence>MKNSKILQIGLFVSVISILAYCKPADPVPETVVQREDTMSIAQVRLFHDNPIPSRIRVTDAGREGTFTLDEADMSSPDNMGTVLVTTKGHRYKRTYSGSANAYWFGVDVADTDIGPELQAAVTAVSDLTIPDGTYTQTTPVHLKSNIAIRANPGKVTIKLPKSYISLVNPDDPKIPLSDILIDGLSWIVSSQEKGTYGTIYLDGPSITNLTIQNCTGNDAAAKDSTNWLTVKIQANRTGSNIVVRNNTVQAKRMACEIFNHDNYNVYAGRNITVSSNNFSNCRFGISLSGPLEQITVSSNYIKNCSLFGIEIAGAARNVSITNNKFEGVFDKFLTGSNDGSGPDQNGGTIVGGMVVSGNGTVGTVTGGVQFFNGGAIQFTKNNFSMTGMLELAHSTAGGLFNENVIESAANKAIICDNSPNNTFTNNTISNKTSPGNQATLMAYGSKATNNVLMNNKLIQGSGGKPYDAVLGGSVKASMNYDESGNLLP</sequence>
<dbReference type="Pfam" id="PF13229">
    <property type="entry name" value="Beta_helix"/>
    <property type="match status" value="1"/>
</dbReference>
<dbReference type="HOGENOM" id="CLU_558852_0_0_10"/>